<dbReference type="OrthoDB" id="9807664at2"/>
<dbReference type="RefSeq" id="WP_119531305.1">
    <property type="nucleotide sequence ID" value="NZ_JBHSSP010000021.1"/>
</dbReference>
<feature type="binding site" evidence="1">
    <location>
        <position position="8"/>
    </location>
    <ligand>
        <name>Zn(2+)</name>
        <dbReference type="ChEBI" id="CHEBI:29105"/>
    </ligand>
</feature>
<protein>
    <recommendedName>
        <fullName evidence="4">DNA-3-methyladenine glycosylase I</fullName>
    </recommendedName>
</protein>
<dbReference type="InterPro" id="IPR005019">
    <property type="entry name" value="Adenine_glyco"/>
</dbReference>
<feature type="binding site" evidence="1">
    <location>
        <position position="184"/>
    </location>
    <ligand>
        <name>Zn(2+)</name>
        <dbReference type="ChEBI" id="CHEBI:29105"/>
    </ligand>
</feature>
<feature type="binding site" evidence="1">
    <location>
        <position position="20"/>
    </location>
    <ligand>
        <name>Zn(2+)</name>
        <dbReference type="ChEBI" id="CHEBI:29105"/>
    </ligand>
</feature>
<evidence type="ECO:0000313" key="3">
    <source>
        <dbReference type="Proteomes" id="UP000265916"/>
    </source>
</evidence>
<organism evidence="2 3">
    <name type="scientific">Psittacicella hinzii</name>
    <dbReference type="NCBI Taxonomy" id="2028575"/>
    <lineage>
        <taxon>Bacteria</taxon>
        <taxon>Pseudomonadati</taxon>
        <taxon>Pseudomonadota</taxon>
        <taxon>Gammaproteobacteria</taxon>
        <taxon>Pasteurellales</taxon>
        <taxon>Psittacicellaceae</taxon>
        <taxon>Psittacicella</taxon>
    </lineage>
</organism>
<dbReference type="AlphaFoldDB" id="A0A3A1YL83"/>
<evidence type="ECO:0008006" key="4">
    <source>
        <dbReference type="Google" id="ProtNLM"/>
    </source>
</evidence>
<dbReference type="SUPFAM" id="SSF48150">
    <property type="entry name" value="DNA-glycosylase"/>
    <property type="match status" value="1"/>
</dbReference>
<dbReference type="GO" id="GO:0006284">
    <property type="term" value="P:base-excision repair"/>
    <property type="evidence" value="ECO:0007669"/>
    <property type="project" value="InterPro"/>
</dbReference>
<dbReference type="GO" id="GO:0046872">
    <property type="term" value="F:metal ion binding"/>
    <property type="evidence" value="ECO:0007669"/>
    <property type="project" value="UniProtKB-KW"/>
</dbReference>
<gene>
    <name evidence="2" type="ORF">CKF58_04240</name>
</gene>
<dbReference type="InterPro" id="IPR011257">
    <property type="entry name" value="DNA_glycosylase"/>
</dbReference>
<evidence type="ECO:0000313" key="2">
    <source>
        <dbReference type="EMBL" id="RIY38435.1"/>
    </source>
</evidence>
<sequence>MTETTNFCSWLKHPLDHAYHDQEWGVPITDNHQLFALLMLECQQAGLSWSVVLQKRQALYQAFANFVPSELAQFTNYQLDMLCQEPAIVRHKLKIYAMRHNAQMFLKIQAQGIDFAHWLWLHVDFQMQIPDPDKIQETYKQVYEPLAEKISKQLRAWGFKYVGPTTILAYMQAIGMINPHDPSCPQYAKLVKTYGKKKLF</sequence>
<evidence type="ECO:0000256" key="1">
    <source>
        <dbReference type="PIRSR" id="PIRSR605019-1"/>
    </source>
</evidence>
<name>A0A3A1YL83_9GAMM</name>
<dbReference type="Proteomes" id="UP000265916">
    <property type="component" value="Unassembled WGS sequence"/>
</dbReference>
<dbReference type="Gene3D" id="1.10.340.30">
    <property type="entry name" value="Hypothetical protein, domain 2"/>
    <property type="match status" value="1"/>
</dbReference>
<keyword evidence="1" id="KW-0862">Zinc</keyword>
<dbReference type="EMBL" id="NRJG01000068">
    <property type="protein sequence ID" value="RIY38435.1"/>
    <property type="molecule type" value="Genomic_DNA"/>
</dbReference>
<dbReference type="Pfam" id="PF03352">
    <property type="entry name" value="Adenine_glyco"/>
    <property type="match status" value="1"/>
</dbReference>
<dbReference type="InterPro" id="IPR052891">
    <property type="entry name" value="DNA-3mA_glycosylase"/>
</dbReference>
<reference evidence="2 3" key="1">
    <citation type="submission" date="2017-08" db="EMBL/GenBank/DDBJ databases">
        <title>Reclassification of Bisgaard taxon 37 and 44.</title>
        <authorList>
            <person name="Christensen H."/>
        </authorList>
    </citation>
    <scope>NUCLEOTIDE SEQUENCE [LARGE SCALE GENOMIC DNA]</scope>
    <source>
        <strain evidence="2 3">111</strain>
    </source>
</reference>
<keyword evidence="1" id="KW-0479">Metal-binding</keyword>
<keyword evidence="3" id="KW-1185">Reference proteome</keyword>
<comment type="caution">
    <text evidence="2">The sequence shown here is derived from an EMBL/GenBank/DDBJ whole genome shotgun (WGS) entry which is preliminary data.</text>
</comment>
<dbReference type="PANTHER" id="PTHR30037:SF4">
    <property type="entry name" value="DNA-3-METHYLADENINE GLYCOSYLASE I"/>
    <property type="match status" value="1"/>
</dbReference>
<proteinExistence type="predicted"/>
<accession>A0A3A1YL83</accession>
<dbReference type="PANTHER" id="PTHR30037">
    <property type="entry name" value="DNA-3-METHYLADENINE GLYCOSYLASE 1"/>
    <property type="match status" value="1"/>
</dbReference>
<feature type="binding site" evidence="1">
    <location>
        <position position="180"/>
    </location>
    <ligand>
        <name>Zn(2+)</name>
        <dbReference type="ChEBI" id="CHEBI:29105"/>
    </ligand>
</feature>
<dbReference type="GO" id="GO:0008725">
    <property type="term" value="F:DNA-3-methyladenine glycosylase activity"/>
    <property type="evidence" value="ECO:0007669"/>
    <property type="project" value="InterPro"/>
</dbReference>